<keyword evidence="5" id="KW-0812">Transmembrane</keyword>
<evidence type="ECO:0000259" key="6">
    <source>
        <dbReference type="PROSITE" id="PS50089"/>
    </source>
</evidence>
<keyword evidence="2 4" id="KW-0863">Zinc-finger</keyword>
<dbReference type="SMART" id="SM00184">
    <property type="entry name" value="RING"/>
    <property type="match status" value="1"/>
</dbReference>
<dbReference type="SUPFAM" id="SSF57850">
    <property type="entry name" value="RING/U-box"/>
    <property type="match status" value="1"/>
</dbReference>
<evidence type="ECO:0000313" key="7">
    <source>
        <dbReference type="EMBL" id="KAB8207349.1"/>
    </source>
</evidence>
<gene>
    <name evidence="7" type="ORF">BDV34DRAFT_192121</name>
</gene>
<accession>A0A5N6DQD6</accession>
<evidence type="ECO:0000256" key="3">
    <source>
        <dbReference type="ARBA" id="ARBA00022833"/>
    </source>
</evidence>
<keyword evidence="5" id="KW-1133">Transmembrane helix</keyword>
<evidence type="ECO:0000256" key="1">
    <source>
        <dbReference type="ARBA" id="ARBA00022723"/>
    </source>
</evidence>
<dbReference type="VEuPathDB" id="FungiDB:BDV34DRAFT_192121"/>
<dbReference type="CDD" id="cd16448">
    <property type="entry name" value="RING-H2"/>
    <property type="match status" value="1"/>
</dbReference>
<dbReference type="InterPro" id="IPR013083">
    <property type="entry name" value="Znf_RING/FYVE/PHD"/>
</dbReference>
<dbReference type="PANTHER" id="PTHR45969:SF69">
    <property type="entry name" value="FINGER DOMAIN PROTEIN, PUTATIVE (AFU_ORTHOLOGUE AFUA_3G12190)-RELATED"/>
    <property type="match status" value="1"/>
</dbReference>
<dbReference type="GO" id="GO:0061630">
    <property type="term" value="F:ubiquitin protein ligase activity"/>
    <property type="evidence" value="ECO:0007669"/>
    <property type="project" value="TreeGrafter"/>
</dbReference>
<keyword evidence="3" id="KW-0862">Zinc</keyword>
<reference evidence="7 8" key="1">
    <citation type="submission" date="2019-04" db="EMBL/GenBank/DDBJ databases">
        <title>Fungal friends and foes A comparative genomics study of 23 Aspergillus species from section Flavi.</title>
        <authorList>
            <consortium name="DOE Joint Genome Institute"/>
            <person name="Kjaerbolling I."/>
            <person name="Vesth T.C."/>
            <person name="Frisvad J.C."/>
            <person name="Nybo J.L."/>
            <person name="Theobald S."/>
            <person name="Kildgaard S."/>
            <person name="Petersen T.I."/>
            <person name="Kuo A."/>
            <person name="Sato A."/>
            <person name="Lyhne E.K."/>
            <person name="Kogle M.E."/>
            <person name="Wiebenga A."/>
            <person name="Kun R.S."/>
            <person name="Lubbers R.J."/>
            <person name="Makela M.R."/>
            <person name="Barry K."/>
            <person name="Chovatia M."/>
            <person name="Clum A."/>
            <person name="Daum C."/>
            <person name="Haridas S."/>
            <person name="He G."/>
            <person name="LaButti K."/>
            <person name="Lipzen A."/>
            <person name="Mondo S."/>
            <person name="Pangilinan J."/>
            <person name="Riley R."/>
            <person name="Salamov A."/>
            <person name="Simmons B.A."/>
            <person name="Magnuson J.K."/>
            <person name="Henrissat B."/>
            <person name="Mortensen U.H."/>
            <person name="Larsen T.O."/>
            <person name="De vries R.P."/>
            <person name="Grigoriev I.V."/>
            <person name="Machida M."/>
            <person name="Baker S.E."/>
            <person name="Andersen M.R."/>
        </authorList>
    </citation>
    <scope>NUCLEOTIDE SEQUENCE [LARGE SCALE GENOMIC DNA]</scope>
    <source>
        <strain evidence="7 8">CBS 117618</strain>
    </source>
</reference>
<evidence type="ECO:0000256" key="2">
    <source>
        <dbReference type="ARBA" id="ARBA00022771"/>
    </source>
</evidence>
<dbReference type="Proteomes" id="UP000326532">
    <property type="component" value="Unassembled WGS sequence"/>
</dbReference>
<sequence>MPDWKTESTSKKEGTTTSNDGLAFQVLLVVCLTVYVVTAIWLLLRSYCLAYSSLAFGATDPAIANVHPQDSMERRLDCLERVAPTKPFKIWWLSIQTIRSPLKQSDHIFTCSICLDKVRKKDPIHTLQCHHVFHRDCLENWFLGFHNQCPMCKKPFFEELDMSPECAV</sequence>
<protein>
    <recommendedName>
        <fullName evidence="6">RING-type domain-containing protein</fullName>
    </recommendedName>
</protein>
<dbReference type="GO" id="GO:0016567">
    <property type="term" value="P:protein ubiquitination"/>
    <property type="evidence" value="ECO:0007669"/>
    <property type="project" value="TreeGrafter"/>
</dbReference>
<keyword evidence="1" id="KW-0479">Metal-binding</keyword>
<evidence type="ECO:0000256" key="5">
    <source>
        <dbReference type="SAM" id="Phobius"/>
    </source>
</evidence>
<dbReference type="GO" id="GO:0008270">
    <property type="term" value="F:zinc ion binding"/>
    <property type="evidence" value="ECO:0007669"/>
    <property type="project" value="UniProtKB-KW"/>
</dbReference>
<dbReference type="EMBL" id="ML734957">
    <property type="protein sequence ID" value="KAB8207349.1"/>
    <property type="molecule type" value="Genomic_DNA"/>
</dbReference>
<feature type="transmembrane region" description="Helical" evidence="5">
    <location>
        <begin position="22"/>
        <end position="44"/>
    </location>
</feature>
<proteinExistence type="predicted"/>
<dbReference type="PROSITE" id="PS50089">
    <property type="entry name" value="ZF_RING_2"/>
    <property type="match status" value="1"/>
</dbReference>
<keyword evidence="8" id="KW-1185">Reference proteome</keyword>
<evidence type="ECO:0000313" key="8">
    <source>
        <dbReference type="Proteomes" id="UP000326532"/>
    </source>
</evidence>
<dbReference type="Gene3D" id="3.30.40.10">
    <property type="entry name" value="Zinc/RING finger domain, C3HC4 (zinc finger)"/>
    <property type="match status" value="1"/>
</dbReference>
<dbReference type="InterPro" id="IPR001841">
    <property type="entry name" value="Znf_RING"/>
</dbReference>
<dbReference type="AlphaFoldDB" id="A0A5N6DQD6"/>
<dbReference type="Pfam" id="PF13639">
    <property type="entry name" value="zf-RING_2"/>
    <property type="match status" value="1"/>
</dbReference>
<name>A0A5N6DQD6_ASPPA</name>
<dbReference type="PANTHER" id="PTHR45969">
    <property type="entry name" value="RING ZINC FINGER PROTEIN-RELATED"/>
    <property type="match status" value="1"/>
</dbReference>
<organism evidence="7 8">
    <name type="scientific">Aspergillus parasiticus</name>
    <dbReference type="NCBI Taxonomy" id="5067"/>
    <lineage>
        <taxon>Eukaryota</taxon>
        <taxon>Fungi</taxon>
        <taxon>Dikarya</taxon>
        <taxon>Ascomycota</taxon>
        <taxon>Pezizomycotina</taxon>
        <taxon>Eurotiomycetes</taxon>
        <taxon>Eurotiomycetidae</taxon>
        <taxon>Eurotiales</taxon>
        <taxon>Aspergillaceae</taxon>
        <taxon>Aspergillus</taxon>
        <taxon>Aspergillus subgen. Circumdati</taxon>
    </lineage>
</organism>
<keyword evidence="5" id="KW-0472">Membrane</keyword>
<evidence type="ECO:0000256" key="4">
    <source>
        <dbReference type="PROSITE-ProRule" id="PRU00175"/>
    </source>
</evidence>
<feature type="domain" description="RING-type" evidence="6">
    <location>
        <begin position="111"/>
        <end position="153"/>
    </location>
</feature>
<dbReference type="OMA" id="ETWFLEY"/>